<evidence type="ECO:0000313" key="1">
    <source>
        <dbReference type="EMBL" id="KAK0471313.1"/>
    </source>
</evidence>
<dbReference type="AlphaFoldDB" id="A0AA39U039"/>
<gene>
    <name evidence="1" type="ORF">IW261DRAFT_902935</name>
</gene>
<evidence type="ECO:0000313" key="2">
    <source>
        <dbReference type="Proteomes" id="UP001175227"/>
    </source>
</evidence>
<keyword evidence="2" id="KW-1185">Reference proteome</keyword>
<protein>
    <submittedName>
        <fullName evidence="1">Uncharacterized protein</fullName>
    </submittedName>
</protein>
<organism evidence="1 2">
    <name type="scientific">Armillaria novae-zelandiae</name>
    <dbReference type="NCBI Taxonomy" id="153914"/>
    <lineage>
        <taxon>Eukaryota</taxon>
        <taxon>Fungi</taxon>
        <taxon>Dikarya</taxon>
        <taxon>Basidiomycota</taxon>
        <taxon>Agaricomycotina</taxon>
        <taxon>Agaricomycetes</taxon>
        <taxon>Agaricomycetidae</taxon>
        <taxon>Agaricales</taxon>
        <taxon>Marasmiineae</taxon>
        <taxon>Physalacriaceae</taxon>
        <taxon>Armillaria</taxon>
    </lineage>
</organism>
<comment type="caution">
    <text evidence="1">The sequence shown here is derived from an EMBL/GenBank/DDBJ whole genome shotgun (WGS) entry which is preliminary data.</text>
</comment>
<dbReference type="Proteomes" id="UP001175227">
    <property type="component" value="Unassembled WGS sequence"/>
</dbReference>
<reference evidence="1" key="1">
    <citation type="submission" date="2023-06" db="EMBL/GenBank/DDBJ databases">
        <authorList>
            <consortium name="Lawrence Berkeley National Laboratory"/>
            <person name="Ahrendt S."/>
            <person name="Sahu N."/>
            <person name="Indic B."/>
            <person name="Wong-Bajracharya J."/>
            <person name="Merenyi Z."/>
            <person name="Ke H.-M."/>
            <person name="Monk M."/>
            <person name="Kocsube S."/>
            <person name="Drula E."/>
            <person name="Lipzen A."/>
            <person name="Balint B."/>
            <person name="Henrissat B."/>
            <person name="Andreopoulos B."/>
            <person name="Martin F.M."/>
            <person name="Harder C.B."/>
            <person name="Rigling D."/>
            <person name="Ford K.L."/>
            <person name="Foster G.D."/>
            <person name="Pangilinan J."/>
            <person name="Papanicolaou A."/>
            <person name="Barry K."/>
            <person name="LaButti K."/>
            <person name="Viragh M."/>
            <person name="Koriabine M."/>
            <person name="Yan M."/>
            <person name="Riley R."/>
            <person name="Champramary S."/>
            <person name="Plett K.L."/>
            <person name="Tsai I.J."/>
            <person name="Slot J."/>
            <person name="Sipos G."/>
            <person name="Plett J."/>
            <person name="Nagy L.G."/>
            <person name="Grigoriev I.V."/>
        </authorList>
    </citation>
    <scope>NUCLEOTIDE SEQUENCE</scope>
    <source>
        <strain evidence="1">ICMP 16352</strain>
    </source>
</reference>
<dbReference type="EMBL" id="JAUEPR010000052">
    <property type="protein sequence ID" value="KAK0471313.1"/>
    <property type="molecule type" value="Genomic_DNA"/>
</dbReference>
<name>A0AA39U039_9AGAR</name>
<sequence>MCPRAFYRFWPFLAGGTLIYPHAAFGLVLETNNVLLNRTCPWLDASRQNTSCLFSPLCLRSSRPRVNTYSNVFC</sequence>
<accession>A0AA39U039</accession>
<proteinExistence type="predicted"/>